<sequence>MKLSLIFAGAVACEGVVVGYYAPWNKLAVEDVPYKKLTHVLFSFGFLHLNGTGKFIDTDIEIKTERKDGDISSKEKLQKMAKLGKEHGTKVLLSVGGWTGSKSFSDICADPYKRKKFTNNAMDLIKEYGLDGIDLDWEFPGSRGNGNSFSPSDAENLLELATHMRRAFDKRYGNGKLLTASVPAHPYTNSRGERMGLSGFAKAFHFVNIMGYSLMGAWSDSTGPNAPLYTSAISRYSLSQAIIEWKNTGFPANQINAGFAFFGSIQHSQGKMSNSIYASSNKEKNQPKPPAVLDCEKDAYSSDVFSYGCLRKRILASTTKANPESGFSFNWDTASRTPWLYHPQTKLFVSFDNPRSIAAKICLARRHKLLGVMLWDITQDHNGELIYAATNTKCPKYKR</sequence>
<comment type="caution">
    <text evidence="1">The sequence shown here is derived from an EMBL/GenBank/DDBJ whole genome shotgun (WGS) entry which is preliminary data.</text>
</comment>
<dbReference type="Proteomes" id="UP001165960">
    <property type="component" value="Unassembled WGS sequence"/>
</dbReference>
<keyword evidence="2" id="KW-1185">Reference proteome</keyword>
<accession>A0ACC2S7C3</accession>
<reference evidence="1" key="1">
    <citation type="submission" date="2022-04" db="EMBL/GenBank/DDBJ databases">
        <title>Genome of the entomopathogenic fungus Entomophthora muscae.</title>
        <authorList>
            <person name="Elya C."/>
            <person name="Lovett B.R."/>
            <person name="Lee E."/>
            <person name="Macias A.M."/>
            <person name="Hajek A.E."/>
            <person name="De Bivort B.L."/>
            <person name="Kasson M.T."/>
            <person name="De Fine Licht H.H."/>
            <person name="Stajich J.E."/>
        </authorList>
    </citation>
    <scope>NUCLEOTIDE SEQUENCE</scope>
    <source>
        <strain evidence="1">Berkeley</strain>
    </source>
</reference>
<name>A0ACC2S7C3_9FUNG</name>
<dbReference type="EMBL" id="QTSX02005732">
    <property type="protein sequence ID" value="KAJ9058278.1"/>
    <property type="molecule type" value="Genomic_DNA"/>
</dbReference>
<gene>
    <name evidence="1" type="ORF">DSO57_1013968</name>
</gene>
<protein>
    <submittedName>
        <fullName evidence="1">Uncharacterized protein</fullName>
    </submittedName>
</protein>
<evidence type="ECO:0000313" key="2">
    <source>
        <dbReference type="Proteomes" id="UP001165960"/>
    </source>
</evidence>
<organism evidence="1 2">
    <name type="scientific">Entomophthora muscae</name>
    <dbReference type="NCBI Taxonomy" id="34485"/>
    <lineage>
        <taxon>Eukaryota</taxon>
        <taxon>Fungi</taxon>
        <taxon>Fungi incertae sedis</taxon>
        <taxon>Zoopagomycota</taxon>
        <taxon>Entomophthoromycotina</taxon>
        <taxon>Entomophthoromycetes</taxon>
        <taxon>Entomophthorales</taxon>
        <taxon>Entomophthoraceae</taxon>
        <taxon>Entomophthora</taxon>
    </lineage>
</organism>
<evidence type="ECO:0000313" key="1">
    <source>
        <dbReference type="EMBL" id="KAJ9058278.1"/>
    </source>
</evidence>
<proteinExistence type="predicted"/>